<evidence type="ECO:0000313" key="1">
    <source>
        <dbReference type="EMBL" id="AIJ24008.1"/>
    </source>
</evidence>
<proteinExistence type="predicted"/>
<dbReference type="Proteomes" id="UP000062973">
    <property type="component" value="Chromosome"/>
</dbReference>
<dbReference type="OrthoDB" id="9148897at2"/>
<dbReference type="RefSeq" id="WP_017982847.1">
    <property type="nucleotide sequence ID" value="NZ_AQUL01000001.1"/>
</dbReference>
<dbReference type="PATRIC" id="fig|1068978.7.peg.4197"/>
<accession>A0A076MSU0</accession>
<keyword evidence="2" id="KW-1185">Reference proteome</keyword>
<dbReference type="eggNOG" id="ENOG502ZZ62">
    <property type="taxonomic scope" value="Bacteria"/>
</dbReference>
<dbReference type="HOGENOM" id="CLU_031375_0_0_11"/>
<name>A0A076MSU0_AMYME</name>
<dbReference type="EMBL" id="CP009110">
    <property type="protein sequence ID" value="AIJ24008.1"/>
    <property type="molecule type" value="Genomic_DNA"/>
</dbReference>
<gene>
    <name evidence="1" type="ORF">AMETH_3916</name>
</gene>
<organism evidence="1 2">
    <name type="scientific">Amycolatopsis methanolica 239</name>
    <dbReference type="NCBI Taxonomy" id="1068978"/>
    <lineage>
        <taxon>Bacteria</taxon>
        <taxon>Bacillati</taxon>
        <taxon>Actinomycetota</taxon>
        <taxon>Actinomycetes</taxon>
        <taxon>Pseudonocardiales</taxon>
        <taxon>Pseudonocardiaceae</taxon>
        <taxon>Amycolatopsis</taxon>
        <taxon>Amycolatopsis methanolica group</taxon>
    </lineage>
</organism>
<reference evidence="1 2" key="1">
    <citation type="submission" date="2014-07" db="EMBL/GenBank/DDBJ databases">
        <title>Whole Genome Sequence of the Amycolatopsis methanolica 239.</title>
        <authorList>
            <person name="Tang B."/>
        </authorList>
    </citation>
    <scope>NUCLEOTIDE SEQUENCE [LARGE SCALE GENOMIC DNA]</scope>
    <source>
        <strain evidence="1 2">239</strain>
    </source>
</reference>
<sequence>MSVTVLRCIGDDPAFGFGTVVRLLKKPRRHRPGAALHTIAETELDAASGDVIAGFDTLTGLEIDQLFGQVNVQASPPGWALPGSGFTDLTHELTLVLRRGELIAVRAEKGVAERLQRQLDKPPRPPLRRLPTNVLEAAFLQGAAKNIWLRSVQRPSSRRPYSKALGGTDLGVALDPVEDSSFAWGAARSEMLEDPGILYLKGKVGVTAGKSQIWFKDSTDFHQYLLTVGEILRVSSEILTDPGIFSAFPGLAQEVSDPAEISGAYEVIPIQPDETPEATSGGDEVVAAAELLQDAVLEVREGATGTRFTMDVGLEGASSGRLAASLNRVDDRFVLSIGFDRTAPQPLPAAEQILGALNSGDMLEVHFGSGHKYSAGKVWKQNFSPIPFSGWLWEDFDGYRITREKPAGAEGAQAIHDAIHENGDDSLFAWIVDYCSEGWLLCDDSSGEAADFFHLDADNLLRIFHVKASSNSSPRRGVKVTDYEVVVSQALKNLTYMDRRKLIGRLSRPSLADPASWIDGDRVHDKGAGFLEKLEAAGAQGRTEVVIVQPNLSRGRYRQLTADIEAGIVSRDTLRLQLLEMLLKTARLAAVRYVTDLTVIGSG</sequence>
<dbReference type="AlphaFoldDB" id="A0A076MSU0"/>
<evidence type="ECO:0000313" key="2">
    <source>
        <dbReference type="Proteomes" id="UP000062973"/>
    </source>
</evidence>
<protein>
    <submittedName>
        <fullName evidence="1">Uncharacterized protein</fullName>
    </submittedName>
</protein>
<dbReference type="KEGG" id="amq:AMETH_3916"/>